<evidence type="ECO:0000313" key="3">
    <source>
        <dbReference type="Proteomes" id="UP001461498"/>
    </source>
</evidence>
<evidence type="ECO:0000256" key="1">
    <source>
        <dbReference type="ARBA" id="ARBA00006190"/>
    </source>
</evidence>
<comment type="caution">
    <text evidence="2">The sequence shown here is derived from an EMBL/GenBank/DDBJ whole genome shotgun (WGS) entry which is preliminary data.</text>
</comment>
<sequence length="168" mass="18735">MKNSEQEKEKVKKALKKGDLVDARIHAEIAAKHLQLSNNYQNLSDRVNTLATRVRNAMQTKTLTQGMFGAVRMMDVVMRSKNVEKITEVVEKFDRQFAKPQPQPKGKNGYVPLPPDSTILDEVENILKRASAEVAKDLNLELPEAATSNLAGSSAVTNSLIQRLKNLH</sequence>
<gene>
    <name evidence="2" type="ORF">O3M35_007896</name>
</gene>
<dbReference type="GO" id="GO:0007034">
    <property type="term" value="P:vacuolar transport"/>
    <property type="evidence" value="ECO:0007669"/>
    <property type="project" value="InterPro"/>
</dbReference>
<protein>
    <submittedName>
        <fullName evidence="2">Uncharacterized protein</fullName>
    </submittedName>
</protein>
<keyword evidence="3" id="KW-1185">Reference proteome</keyword>
<dbReference type="AlphaFoldDB" id="A0AAW1DAX9"/>
<organism evidence="2 3">
    <name type="scientific">Rhynocoris fuscipes</name>
    <dbReference type="NCBI Taxonomy" id="488301"/>
    <lineage>
        <taxon>Eukaryota</taxon>
        <taxon>Metazoa</taxon>
        <taxon>Ecdysozoa</taxon>
        <taxon>Arthropoda</taxon>
        <taxon>Hexapoda</taxon>
        <taxon>Insecta</taxon>
        <taxon>Pterygota</taxon>
        <taxon>Neoptera</taxon>
        <taxon>Paraneoptera</taxon>
        <taxon>Hemiptera</taxon>
        <taxon>Heteroptera</taxon>
        <taxon>Panheteroptera</taxon>
        <taxon>Cimicomorpha</taxon>
        <taxon>Reduviidae</taxon>
        <taxon>Harpactorinae</taxon>
        <taxon>Harpactorini</taxon>
        <taxon>Rhynocoris</taxon>
    </lineage>
</organism>
<proteinExistence type="inferred from homology"/>
<comment type="similarity">
    <text evidence="1">Belongs to the SNF7 family.</text>
</comment>
<evidence type="ECO:0000313" key="2">
    <source>
        <dbReference type="EMBL" id="KAK9508174.1"/>
    </source>
</evidence>
<reference evidence="2 3" key="1">
    <citation type="submission" date="2022-12" db="EMBL/GenBank/DDBJ databases">
        <title>Chromosome-level genome assembly of true bugs.</title>
        <authorList>
            <person name="Ma L."/>
            <person name="Li H."/>
        </authorList>
    </citation>
    <scope>NUCLEOTIDE SEQUENCE [LARGE SCALE GENOMIC DNA]</scope>
    <source>
        <strain evidence="2">Lab_2022b</strain>
    </source>
</reference>
<dbReference type="Proteomes" id="UP001461498">
    <property type="component" value="Unassembled WGS sequence"/>
</dbReference>
<dbReference type="InterPro" id="IPR005024">
    <property type="entry name" value="Snf7_fam"/>
</dbReference>
<name>A0AAW1DAX9_9HEMI</name>
<dbReference type="PANTHER" id="PTHR10476">
    <property type="entry name" value="CHARGED MULTIVESICULAR BODY PROTEIN"/>
    <property type="match status" value="1"/>
</dbReference>
<dbReference type="EMBL" id="JAPXFL010000004">
    <property type="protein sequence ID" value="KAK9508174.1"/>
    <property type="molecule type" value="Genomic_DNA"/>
</dbReference>
<accession>A0AAW1DAX9</accession>
<dbReference type="Gene3D" id="6.10.140.1230">
    <property type="match status" value="1"/>
</dbReference>